<dbReference type="GO" id="GO:0004930">
    <property type="term" value="F:G protein-coupled receptor activity"/>
    <property type="evidence" value="ECO:0007669"/>
    <property type="project" value="InterPro"/>
</dbReference>
<keyword evidence="5" id="KW-0675">Receptor</keyword>
<evidence type="ECO:0000256" key="4">
    <source>
        <dbReference type="ARBA" id="ARBA00023136"/>
    </source>
</evidence>
<dbReference type="Proteomes" id="UP000314982">
    <property type="component" value="Unassembled WGS sequence"/>
</dbReference>
<dbReference type="InterPro" id="IPR000337">
    <property type="entry name" value="GPCR_3"/>
</dbReference>
<evidence type="ECO:0000256" key="1">
    <source>
        <dbReference type="ARBA" id="ARBA00004141"/>
    </source>
</evidence>
<dbReference type="AlphaFoldDB" id="A0A4W5RHZ6"/>
<keyword evidence="2 7" id="KW-0812">Transmembrane</keyword>
<evidence type="ECO:0000256" key="2">
    <source>
        <dbReference type="ARBA" id="ARBA00022692"/>
    </source>
</evidence>
<evidence type="ECO:0000256" key="6">
    <source>
        <dbReference type="ARBA" id="ARBA00023180"/>
    </source>
</evidence>
<dbReference type="InterPro" id="IPR028082">
    <property type="entry name" value="Peripla_BP_I"/>
</dbReference>
<evidence type="ECO:0000256" key="7">
    <source>
        <dbReference type="SAM" id="Phobius"/>
    </source>
</evidence>
<feature type="transmembrane region" description="Helical" evidence="7">
    <location>
        <begin position="7"/>
        <end position="28"/>
    </location>
</feature>
<feature type="domain" description="Receptor ligand binding region" evidence="8">
    <location>
        <begin position="97"/>
        <end position="280"/>
    </location>
</feature>
<dbReference type="PANTHER" id="PTHR24061">
    <property type="entry name" value="CALCIUM-SENSING RECEPTOR-RELATED"/>
    <property type="match status" value="1"/>
</dbReference>
<keyword evidence="4 7" id="KW-0472">Membrane</keyword>
<name>A0A4W5RHZ6_9TELE</name>
<dbReference type="Ensembl" id="ENSHHUT00000086641.1">
    <property type="protein sequence ID" value="ENSHHUP00000084004.1"/>
    <property type="gene ID" value="ENSHHUG00000048725.1"/>
</dbReference>
<dbReference type="GO" id="GO:0005886">
    <property type="term" value="C:plasma membrane"/>
    <property type="evidence" value="ECO:0007669"/>
    <property type="project" value="TreeGrafter"/>
</dbReference>
<reference evidence="9" key="2">
    <citation type="submission" date="2025-08" db="UniProtKB">
        <authorList>
            <consortium name="Ensembl"/>
        </authorList>
    </citation>
    <scope>IDENTIFICATION</scope>
</reference>
<comment type="subcellular location">
    <subcellularLocation>
        <location evidence="1">Membrane</location>
        <topology evidence="1">Multi-pass membrane protein</topology>
    </subcellularLocation>
</comment>
<evidence type="ECO:0000256" key="5">
    <source>
        <dbReference type="ARBA" id="ARBA00023170"/>
    </source>
</evidence>
<dbReference type="InterPro" id="IPR000068">
    <property type="entry name" value="GPCR_3_Ca_sens_rcpt-rel"/>
</dbReference>
<dbReference type="Pfam" id="PF01094">
    <property type="entry name" value="ANF_receptor"/>
    <property type="match status" value="1"/>
</dbReference>
<keyword evidence="3 7" id="KW-1133">Transmembrane helix</keyword>
<organism evidence="9 10">
    <name type="scientific">Hucho hucho</name>
    <name type="common">huchen</name>
    <dbReference type="NCBI Taxonomy" id="62062"/>
    <lineage>
        <taxon>Eukaryota</taxon>
        <taxon>Metazoa</taxon>
        <taxon>Chordata</taxon>
        <taxon>Craniata</taxon>
        <taxon>Vertebrata</taxon>
        <taxon>Euteleostomi</taxon>
        <taxon>Actinopterygii</taxon>
        <taxon>Neopterygii</taxon>
        <taxon>Teleostei</taxon>
        <taxon>Protacanthopterygii</taxon>
        <taxon>Salmoniformes</taxon>
        <taxon>Salmonidae</taxon>
        <taxon>Salmoninae</taxon>
        <taxon>Hucho</taxon>
    </lineage>
</organism>
<dbReference type="GeneTree" id="ENSGT00940000162782"/>
<dbReference type="Gene3D" id="3.40.50.2300">
    <property type="match status" value="2"/>
</dbReference>
<dbReference type="FunFam" id="3.40.50.2300:FF:000682">
    <property type="entry name" value="Vomeronasal 2 receptor, x4"/>
    <property type="match status" value="1"/>
</dbReference>
<dbReference type="PRINTS" id="PR00248">
    <property type="entry name" value="GPCRMGR"/>
</dbReference>
<reference evidence="10" key="1">
    <citation type="submission" date="2018-06" db="EMBL/GenBank/DDBJ databases">
        <title>Genome assembly of Danube salmon.</title>
        <authorList>
            <person name="Macqueen D.J."/>
            <person name="Gundappa M.K."/>
        </authorList>
    </citation>
    <scope>NUCLEOTIDE SEQUENCE [LARGE SCALE GENOMIC DNA]</scope>
</reference>
<evidence type="ECO:0000313" key="10">
    <source>
        <dbReference type="Proteomes" id="UP000314982"/>
    </source>
</evidence>
<dbReference type="SUPFAM" id="SSF53822">
    <property type="entry name" value="Periplasmic binding protein-like I"/>
    <property type="match status" value="1"/>
</dbReference>
<sequence length="284" mass="31431">MRVRQYINLYLSIIMMLNSSSLSLVLNYSSASSSSSTCRLREQFSLNGMYQKGDVILGGLFEVHYFTVFPELSFTSEPQQLHCEGFTSCGFQQAQIMAFAVDEINRNPDLLPNITLGYQLYDNCQELGVSFRAAMSLASGIEEEFLLDETCSGSPPVLGIVGDPGSTHSIAISSVLGLFRVPMVSHYATCSCLSDRSKYPSFFRTIPSDAFQVRAMIQILRRLGWTWVGLLFSDDDYGVHAARSFHSSLSESGGCVAYSKLLPKDNRPTELQRIVGEIKSSSAR</sequence>
<proteinExistence type="predicted"/>
<keyword evidence="6" id="KW-0325">Glycoprotein</keyword>
<evidence type="ECO:0000256" key="3">
    <source>
        <dbReference type="ARBA" id="ARBA00022989"/>
    </source>
</evidence>
<accession>A0A4W5RHZ6</accession>
<protein>
    <recommendedName>
        <fullName evidence="8">Receptor ligand binding region domain-containing protein</fullName>
    </recommendedName>
</protein>
<dbReference type="InterPro" id="IPR001828">
    <property type="entry name" value="ANF_lig-bd_rcpt"/>
</dbReference>
<reference evidence="9" key="3">
    <citation type="submission" date="2025-09" db="UniProtKB">
        <authorList>
            <consortium name="Ensembl"/>
        </authorList>
    </citation>
    <scope>IDENTIFICATION</scope>
</reference>
<dbReference type="STRING" id="62062.ENSHHUP00000084004"/>
<evidence type="ECO:0000313" key="9">
    <source>
        <dbReference type="Ensembl" id="ENSHHUP00000084004.1"/>
    </source>
</evidence>
<dbReference type="PANTHER" id="PTHR24061:SF418">
    <property type="entry name" value="C-FAMILY ODORANT RECEPTOR OLFCQ19-RELATED"/>
    <property type="match status" value="1"/>
</dbReference>
<evidence type="ECO:0000259" key="8">
    <source>
        <dbReference type="Pfam" id="PF01094"/>
    </source>
</evidence>
<keyword evidence="10" id="KW-1185">Reference proteome</keyword>